<evidence type="ECO:0000256" key="5">
    <source>
        <dbReference type="ARBA" id="ARBA00023004"/>
    </source>
</evidence>
<keyword evidence="4 6" id="KW-0648">Protein biosynthesis</keyword>
<dbReference type="PRINTS" id="PR01576">
    <property type="entry name" value="PDEFORMYLASE"/>
</dbReference>
<feature type="binding site" evidence="6">
    <location>
        <position position="161"/>
    </location>
    <ligand>
        <name>Fe cation</name>
        <dbReference type="ChEBI" id="CHEBI:24875"/>
    </ligand>
</feature>
<name>B2J0J9_NOSP7</name>
<accession>B2J0J9</accession>
<evidence type="ECO:0000256" key="6">
    <source>
        <dbReference type="HAMAP-Rule" id="MF_00163"/>
    </source>
</evidence>
<comment type="function">
    <text evidence="6">Removes the formyl group from the N-terminal Met of newly synthesized proteins. Requires at least a dipeptide for an efficient rate of reaction. N-terminal L-methionine is a prerequisite for activity but the enzyme has broad specificity at other positions.</text>
</comment>
<dbReference type="NCBIfam" id="NF001159">
    <property type="entry name" value="PRK00150.1-3"/>
    <property type="match status" value="1"/>
</dbReference>
<keyword evidence="8" id="KW-1185">Reference proteome</keyword>
<reference evidence="8" key="1">
    <citation type="submission" date="2008-04" db="EMBL/GenBank/DDBJ databases">
        <title>Complete sequence of chromosome of Nostoc punctiforme ATCC 29133.</title>
        <authorList>
            <consortium name="US DOE Joint Genome Institute"/>
            <person name="Copeland A."/>
            <person name="Lucas S."/>
            <person name="Lapidus A."/>
            <person name="Glavina del Rio T."/>
            <person name="Dalin E."/>
            <person name="Tice H."/>
            <person name="Pitluck S."/>
            <person name="Chain P."/>
            <person name="Malfatti S."/>
            <person name="Shin M."/>
            <person name="Vergez L."/>
            <person name="Schmutz J."/>
            <person name="Larimer F."/>
            <person name="Land M."/>
            <person name="Hauser L."/>
            <person name="Kyrpides N."/>
            <person name="Kim E."/>
            <person name="Meeks J.C."/>
            <person name="Elhai J."/>
            <person name="Campbell E.L."/>
            <person name="Thiel T."/>
            <person name="Longmire J."/>
            <person name="Potts M."/>
            <person name="Atlas R."/>
        </authorList>
    </citation>
    <scope>NUCLEOTIDE SEQUENCE [LARGE SCALE GENOMIC DNA]</scope>
    <source>
        <strain evidence="8">ATCC 29133 / PCC 73102</strain>
    </source>
</reference>
<keyword evidence="5 6" id="KW-0408">Iron</keyword>
<sequence length="190" mass="21528">MPNSPFPIPQNSFIMTELAPIIQLGNPTLRQKAVWVENIQDKHIQKLIEDLIATVAKANGVGIAAPQVAQSYRLFIVASRPNARYPNAPEMEPTAMINPKIIAHSTEVVKDWEGCLSVPGIRGLVPRYKSIEVEYTDCQGNLQKQELTDFIARIFQHEYDHLDGIVFVDRLESTLDMITEQEYQERVVNK</sequence>
<evidence type="ECO:0000256" key="3">
    <source>
        <dbReference type="ARBA" id="ARBA00022801"/>
    </source>
</evidence>
<evidence type="ECO:0000256" key="4">
    <source>
        <dbReference type="ARBA" id="ARBA00022917"/>
    </source>
</evidence>
<dbReference type="PANTHER" id="PTHR10458:SF21">
    <property type="entry name" value="PEPTIDE DEFORMYLASE"/>
    <property type="match status" value="1"/>
</dbReference>
<dbReference type="PANTHER" id="PTHR10458">
    <property type="entry name" value="PEPTIDE DEFORMYLASE"/>
    <property type="match status" value="1"/>
</dbReference>
<dbReference type="Gene3D" id="3.90.45.10">
    <property type="entry name" value="Peptide deformylase"/>
    <property type="match status" value="1"/>
</dbReference>
<reference evidence="7 8" key="2">
    <citation type="journal article" date="2013" name="Plant Physiol.">
        <title>A Nostoc punctiforme Sugar Transporter Necessary to Establish a Cyanobacterium-Plant Symbiosis.</title>
        <authorList>
            <person name="Ekman M."/>
            <person name="Picossi S."/>
            <person name="Campbell E.L."/>
            <person name="Meeks J.C."/>
            <person name="Flores E."/>
        </authorList>
    </citation>
    <scope>NUCLEOTIDE SEQUENCE [LARGE SCALE GENOMIC DNA]</scope>
    <source>
        <strain evidence="8">ATCC 29133 / PCC 73102</strain>
    </source>
</reference>
<dbReference type="PIRSF" id="PIRSF004749">
    <property type="entry name" value="Pep_def"/>
    <property type="match status" value="1"/>
</dbReference>
<organism evidence="7 8">
    <name type="scientific">Nostoc punctiforme (strain ATCC 29133 / PCC 73102)</name>
    <dbReference type="NCBI Taxonomy" id="63737"/>
    <lineage>
        <taxon>Bacteria</taxon>
        <taxon>Bacillati</taxon>
        <taxon>Cyanobacteriota</taxon>
        <taxon>Cyanophyceae</taxon>
        <taxon>Nostocales</taxon>
        <taxon>Nostocaceae</taxon>
        <taxon>Nostoc</taxon>
    </lineage>
</organism>
<comment type="catalytic activity">
    <reaction evidence="6">
        <text>N-terminal N-formyl-L-methionyl-[peptide] + H2O = N-terminal L-methionyl-[peptide] + formate</text>
        <dbReference type="Rhea" id="RHEA:24420"/>
        <dbReference type="Rhea" id="RHEA-COMP:10639"/>
        <dbReference type="Rhea" id="RHEA-COMP:10640"/>
        <dbReference type="ChEBI" id="CHEBI:15377"/>
        <dbReference type="ChEBI" id="CHEBI:15740"/>
        <dbReference type="ChEBI" id="CHEBI:49298"/>
        <dbReference type="ChEBI" id="CHEBI:64731"/>
        <dbReference type="EC" id="3.5.1.88"/>
    </reaction>
</comment>
<dbReference type="EnsemblBacteria" id="ACC84889">
    <property type="protein sequence ID" value="ACC84889"/>
    <property type="gene ID" value="Npun_R6631"/>
</dbReference>
<feature type="binding site" evidence="6">
    <location>
        <position position="115"/>
    </location>
    <ligand>
        <name>Fe cation</name>
        <dbReference type="ChEBI" id="CHEBI:24875"/>
    </ligand>
</feature>
<comment type="cofactor">
    <cofactor evidence="6">
        <name>Fe(2+)</name>
        <dbReference type="ChEBI" id="CHEBI:29033"/>
    </cofactor>
    <text evidence="6">Binds 1 Fe(2+) ion.</text>
</comment>
<dbReference type="EMBL" id="CP001037">
    <property type="protein sequence ID" value="ACC84889.1"/>
    <property type="molecule type" value="Genomic_DNA"/>
</dbReference>
<dbReference type="HOGENOM" id="CLU_061901_5_2_3"/>
<proteinExistence type="inferred from homology"/>
<dbReference type="Proteomes" id="UP000001191">
    <property type="component" value="Chromosome"/>
</dbReference>
<dbReference type="AlphaFoldDB" id="B2J0J9"/>
<evidence type="ECO:0000256" key="1">
    <source>
        <dbReference type="ARBA" id="ARBA00010759"/>
    </source>
</evidence>
<dbReference type="EC" id="3.5.1.88" evidence="6"/>
<dbReference type="STRING" id="63737.Npun_R6631"/>
<gene>
    <name evidence="6" type="primary">def</name>
    <name evidence="7" type="ordered locus">Npun_R6631</name>
</gene>
<dbReference type="GO" id="GO:0042586">
    <property type="term" value="F:peptide deformylase activity"/>
    <property type="evidence" value="ECO:0007669"/>
    <property type="project" value="UniProtKB-UniRule"/>
</dbReference>
<comment type="similarity">
    <text evidence="1 6">Belongs to the polypeptide deformylase family.</text>
</comment>
<dbReference type="CDD" id="cd00487">
    <property type="entry name" value="Pep_deformylase"/>
    <property type="match status" value="1"/>
</dbReference>
<dbReference type="FunFam" id="3.90.45.10:FF:000003">
    <property type="entry name" value="Peptide deformylase"/>
    <property type="match status" value="1"/>
</dbReference>
<dbReference type="eggNOG" id="COG0242">
    <property type="taxonomic scope" value="Bacteria"/>
</dbReference>
<dbReference type="Pfam" id="PF01327">
    <property type="entry name" value="Pep_deformylase"/>
    <property type="match status" value="1"/>
</dbReference>
<keyword evidence="3 6" id="KW-0378">Hydrolase</keyword>
<feature type="binding site" evidence="6">
    <location>
        <position position="157"/>
    </location>
    <ligand>
        <name>Fe cation</name>
        <dbReference type="ChEBI" id="CHEBI:24875"/>
    </ligand>
</feature>
<evidence type="ECO:0000313" key="8">
    <source>
        <dbReference type="Proteomes" id="UP000001191"/>
    </source>
</evidence>
<keyword evidence="2 6" id="KW-0479">Metal-binding</keyword>
<dbReference type="GO" id="GO:0006412">
    <property type="term" value="P:translation"/>
    <property type="evidence" value="ECO:0007669"/>
    <property type="project" value="UniProtKB-UniRule"/>
</dbReference>
<dbReference type="NCBIfam" id="TIGR00079">
    <property type="entry name" value="pept_deformyl"/>
    <property type="match status" value="1"/>
</dbReference>
<dbReference type="InterPro" id="IPR036821">
    <property type="entry name" value="Peptide_deformylase_sf"/>
</dbReference>
<dbReference type="SUPFAM" id="SSF56420">
    <property type="entry name" value="Peptide deformylase"/>
    <property type="match status" value="1"/>
</dbReference>
<dbReference type="KEGG" id="npu:Npun_R6631"/>
<feature type="active site" evidence="6">
    <location>
        <position position="158"/>
    </location>
</feature>
<evidence type="ECO:0000313" key="7">
    <source>
        <dbReference type="EMBL" id="ACC84889.1"/>
    </source>
</evidence>
<dbReference type="PhylomeDB" id="B2J0J9"/>
<dbReference type="HAMAP" id="MF_00163">
    <property type="entry name" value="Pep_deformylase"/>
    <property type="match status" value="1"/>
</dbReference>
<dbReference type="InterPro" id="IPR023635">
    <property type="entry name" value="Peptide_deformylase"/>
</dbReference>
<dbReference type="GO" id="GO:0046872">
    <property type="term" value="F:metal ion binding"/>
    <property type="evidence" value="ECO:0007669"/>
    <property type="project" value="UniProtKB-KW"/>
</dbReference>
<protein>
    <recommendedName>
        <fullName evidence="6">Peptide deformylase</fullName>
        <shortName evidence="6">PDF</shortName>
        <ecNumber evidence="6">3.5.1.88</ecNumber>
    </recommendedName>
    <alternativeName>
        <fullName evidence="6">Polypeptide deformylase</fullName>
    </alternativeName>
</protein>
<evidence type="ECO:0000256" key="2">
    <source>
        <dbReference type="ARBA" id="ARBA00022723"/>
    </source>
</evidence>